<dbReference type="RefSeq" id="WP_068960780.1">
    <property type="nucleotide sequence ID" value="NZ_CAJTAP010000012.1"/>
</dbReference>
<dbReference type="GeneID" id="65536556"/>
<evidence type="ECO:0000313" key="2">
    <source>
        <dbReference type="Proteomes" id="UP000186351"/>
    </source>
</evidence>
<dbReference type="STRING" id="1796646.A4V02_06775"/>
<dbReference type="OrthoDB" id="9787478at2"/>
<accession>A0A1Z2XJ42</accession>
<dbReference type="InterPro" id="IPR011101">
    <property type="entry name" value="DUF5131"/>
</dbReference>
<evidence type="ECO:0008006" key="3">
    <source>
        <dbReference type="Google" id="ProtNLM"/>
    </source>
</evidence>
<accession>A0A1B1S9I6</accession>
<dbReference type="EMBL" id="CP015402">
    <property type="protein sequence ID" value="ANU63454.1"/>
    <property type="molecule type" value="Genomic_DNA"/>
</dbReference>
<sequence length="245" mass="28404">MPMWNPWHGCHKISAGCRHCYVFREDAAFGTSIPSTEVRRTLSFSLPLRRDRSGNWKYPAGTEFALCLTSDFLIEEADGWRDDIWEIMRIRSDCSFFFFTKRIERLDAMLPDDWGDGYDNVAIGCTVENQERADYRMPIFLSLPIRHRLVIVAPMLERVDLRPYLAPGVIEEVSVGGESGKYARELDYSWVTDMREQCEDSGVAFCFHQTGSYLLKDGRHYHIPREHQHSQAAKAGINIHIERHK</sequence>
<dbReference type="KEGG" id="pary:A4V02_06775"/>
<gene>
    <name evidence="1" type="ORF">A4V02_06775</name>
</gene>
<reference evidence="2" key="1">
    <citation type="submission" date="2016-04" db="EMBL/GenBank/DDBJ databases">
        <title>Complete Genome Sequences of Twelve Strains of a Stable Defined Moderately Diverse Mouse Microbiota 2 (sDMDMm2).</title>
        <authorList>
            <person name="Uchimura Y."/>
            <person name="Wyss M."/>
            <person name="Brugiroux S."/>
            <person name="Limenitakis J.P."/>
            <person name="Stecher B."/>
            <person name="McCoy K.D."/>
            <person name="Macpherson A.J."/>
        </authorList>
    </citation>
    <scope>NUCLEOTIDE SEQUENCE [LARGE SCALE GENOMIC DNA]</scope>
    <source>
        <strain evidence="2">YL27</strain>
    </source>
</reference>
<organism evidence="1 2">
    <name type="scientific">Muribaculum intestinale</name>
    <dbReference type="NCBI Taxonomy" id="1796646"/>
    <lineage>
        <taxon>Bacteria</taxon>
        <taxon>Pseudomonadati</taxon>
        <taxon>Bacteroidota</taxon>
        <taxon>Bacteroidia</taxon>
        <taxon>Bacteroidales</taxon>
        <taxon>Muribaculaceae</taxon>
        <taxon>Muribaculum</taxon>
    </lineage>
</organism>
<dbReference type="AlphaFoldDB" id="A0A1B1S9I6"/>
<proteinExistence type="predicted"/>
<dbReference type="Pfam" id="PF07505">
    <property type="entry name" value="DUF5131"/>
    <property type="match status" value="1"/>
</dbReference>
<evidence type="ECO:0000313" key="1">
    <source>
        <dbReference type="EMBL" id="ANU63454.1"/>
    </source>
</evidence>
<dbReference type="Proteomes" id="UP000186351">
    <property type="component" value="Chromosome"/>
</dbReference>
<name>A0A1B1S9I6_9BACT</name>
<protein>
    <recommendedName>
        <fullName evidence="3">DUF5131 family protein</fullName>
    </recommendedName>
</protein>
<keyword evidence="2" id="KW-1185">Reference proteome</keyword>